<dbReference type="STRING" id="1058.SAMN05421783_10690"/>
<dbReference type="Proteomes" id="UP000198816">
    <property type="component" value="Unassembled WGS sequence"/>
</dbReference>
<dbReference type="OrthoDB" id="5764702at2"/>
<name>A0A1H2V1Z9_THIRO</name>
<dbReference type="Pfam" id="PF13578">
    <property type="entry name" value="Methyltransf_24"/>
    <property type="match status" value="1"/>
</dbReference>
<dbReference type="InterPro" id="IPR029063">
    <property type="entry name" value="SAM-dependent_MTases_sf"/>
</dbReference>
<gene>
    <name evidence="1" type="ORF">SAMN05421783_10690</name>
</gene>
<evidence type="ECO:0000313" key="2">
    <source>
        <dbReference type="Proteomes" id="UP000198816"/>
    </source>
</evidence>
<keyword evidence="2" id="KW-1185">Reference proteome</keyword>
<proteinExistence type="predicted"/>
<reference evidence="2" key="1">
    <citation type="submission" date="2016-10" db="EMBL/GenBank/DDBJ databases">
        <authorList>
            <person name="Varghese N."/>
            <person name="Submissions S."/>
        </authorList>
    </citation>
    <scope>NUCLEOTIDE SEQUENCE [LARGE SCALE GENOMIC DNA]</scope>
    <source>
        <strain evidence="2">DSM 217</strain>
    </source>
</reference>
<sequence>MPEQPRSEIVDRLFADLPQVHTELGNPEGGVWRTDRPCYEFIADHCEPRSRTLETGLGLSTMLFVLLGAEHTCVAPWTSEIDGLLLHCRERGIATDRLTLIQGFSDEVLPTLQPTELDLFFIDGGHGFPTPMLDWYYGAGRLRRGGMLVIDDIHLPAVQLLLDFLDVDPRWQCVGKTRKWAAYERRGEGTLREDHLGQGFLKRREQSERASD</sequence>
<dbReference type="GO" id="GO:0032259">
    <property type="term" value="P:methylation"/>
    <property type="evidence" value="ECO:0007669"/>
    <property type="project" value="UniProtKB-KW"/>
</dbReference>
<keyword evidence="1" id="KW-0808">Transferase</keyword>
<dbReference type="RefSeq" id="WP_093030066.1">
    <property type="nucleotide sequence ID" value="NZ_FNNZ01000006.1"/>
</dbReference>
<organism evidence="1 2">
    <name type="scientific">Thiocapsa roseopersicina</name>
    <dbReference type="NCBI Taxonomy" id="1058"/>
    <lineage>
        <taxon>Bacteria</taxon>
        <taxon>Pseudomonadati</taxon>
        <taxon>Pseudomonadota</taxon>
        <taxon>Gammaproteobacteria</taxon>
        <taxon>Chromatiales</taxon>
        <taxon>Chromatiaceae</taxon>
        <taxon>Thiocapsa</taxon>
    </lineage>
</organism>
<keyword evidence="1" id="KW-0489">Methyltransferase</keyword>
<accession>A0A1H2V1Z9</accession>
<dbReference type="GO" id="GO:0008168">
    <property type="term" value="F:methyltransferase activity"/>
    <property type="evidence" value="ECO:0007669"/>
    <property type="project" value="UniProtKB-KW"/>
</dbReference>
<dbReference type="SUPFAM" id="SSF53335">
    <property type="entry name" value="S-adenosyl-L-methionine-dependent methyltransferases"/>
    <property type="match status" value="1"/>
</dbReference>
<dbReference type="Gene3D" id="3.40.50.150">
    <property type="entry name" value="Vaccinia Virus protein VP39"/>
    <property type="match status" value="1"/>
</dbReference>
<dbReference type="AlphaFoldDB" id="A0A1H2V1Z9"/>
<dbReference type="EMBL" id="FNNZ01000006">
    <property type="protein sequence ID" value="SDW62321.1"/>
    <property type="molecule type" value="Genomic_DNA"/>
</dbReference>
<protein>
    <submittedName>
        <fullName evidence="1">Methyltransferase domain-containing protein</fullName>
    </submittedName>
</protein>
<evidence type="ECO:0000313" key="1">
    <source>
        <dbReference type="EMBL" id="SDW62321.1"/>
    </source>
</evidence>